<dbReference type="EMBL" id="JAAZAL010000049">
    <property type="protein sequence ID" value="NLE30917.1"/>
    <property type="molecule type" value="Genomic_DNA"/>
</dbReference>
<keyword evidence="1" id="KW-0472">Membrane</keyword>
<proteinExistence type="predicted"/>
<reference evidence="2 3" key="1">
    <citation type="journal article" date="2020" name="Biotechnol. Biofuels">
        <title>New insights from the biogas microbiome by comprehensive genome-resolved metagenomics of nearly 1600 species originating from multiple anaerobic digesters.</title>
        <authorList>
            <person name="Campanaro S."/>
            <person name="Treu L."/>
            <person name="Rodriguez-R L.M."/>
            <person name="Kovalovszki A."/>
            <person name="Ziels R.M."/>
            <person name="Maus I."/>
            <person name="Zhu X."/>
            <person name="Kougias P.G."/>
            <person name="Basile A."/>
            <person name="Luo G."/>
            <person name="Schluter A."/>
            <person name="Konstantinidis K.T."/>
            <person name="Angelidaki I."/>
        </authorList>
    </citation>
    <scope>NUCLEOTIDE SEQUENCE [LARGE SCALE GENOMIC DNA]</scope>
    <source>
        <strain evidence="2">AS06rmzACSIP_421</strain>
    </source>
</reference>
<protein>
    <recommendedName>
        <fullName evidence="4">Type II secretion system protein</fullName>
    </recommendedName>
</protein>
<gene>
    <name evidence="2" type="ORF">GX618_01415</name>
</gene>
<dbReference type="Proteomes" id="UP000554004">
    <property type="component" value="Unassembled WGS sequence"/>
</dbReference>
<accession>A0A847ESY9</accession>
<keyword evidence="1" id="KW-1133">Transmembrane helix</keyword>
<comment type="caution">
    <text evidence="2">The sequence shown here is derived from an EMBL/GenBank/DDBJ whole genome shotgun (WGS) entry which is preliminary data.</text>
</comment>
<name>A0A847ESY9_9BACT</name>
<sequence length="126" mass="13996">MRNHGYIALTTVLVILPLLLITGINSLYNNTTSLIVGKMNYDYQILRSNSETCLEEAVYKIKRGGTYTGTFTLSMDNWSCDVVVSDKVGFPGIKIIEINSSDSNSVKFSTTKELNINTDPFEISNT</sequence>
<evidence type="ECO:0000256" key="1">
    <source>
        <dbReference type="SAM" id="Phobius"/>
    </source>
</evidence>
<evidence type="ECO:0008006" key="4">
    <source>
        <dbReference type="Google" id="ProtNLM"/>
    </source>
</evidence>
<feature type="transmembrane region" description="Helical" evidence="1">
    <location>
        <begin position="6"/>
        <end position="28"/>
    </location>
</feature>
<evidence type="ECO:0000313" key="3">
    <source>
        <dbReference type="Proteomes" id="UP000554004"/>
    </source>
</evidence>
<organism evidence="2 3">
    <name type="scientific">Candidatus Dojkabacteria bacterium</name>
    <dbReference type="NCBI Taxonomy" id="2099670"/>
    <lineage>
        <taxon>Bacteria</taxon>
        <taxon>Candidatus Dojkabacteria</taxon>
    </lineage>
</organism>
<evidence type="ECO:0000313" key="2">
    <source>
        <dbReference type="EMBL" id="NLE30917.1"/>
    </source>
</evidence>
<keyword evidence="1" id="KW-0812">Transmembrane</keyword>
<dbReference type="AlphaFoldDB" id="A0A847ESY9"/>